<dbReference type="Pfam" id="PF04142">
    <property type="entry name" value="Nuc_sug_transp"/>
    <property type="match status" value="1"/>
</dbReference>
<feature type="transmembrane region" description="Helical" evidence="8">
    <location>
        <begin position="238"/>
        <end position="259"/>
    </location>
</feature>
<evidence type="ECO:0008006" key="11">
    <source>
        <dbReference type="Google" id="ProtNLM"/>
    </source>
</evidence>
<feature type="compositionally biased region" description="Acidic residues" evidence="7">
    <location>
        <begin position="48"/>
        <end position="57"/>
    </location>
</feature>
<evidence type="ECO:0000256" key="8">
    <source>
        <dbReference type="SAM" id="Phobius"/>
    </source>
</evidence>
<feature type="transmembrane region" description="Helical" evidence="8">
    <location>
        <begin position="280"/>
        <end position="297"/>
    </location>
</feature>
<evidence type="ECO:0000256" key="6">
    <source>
        <dbReference type="ARBA" id="ARBA00023136"/>
    </source>
</evidence>
<comment type="caution">
    <text evidence="9">The sequence shown here is derived from an EMBL/GenBank/DDBJ whole genome shotgun (WGS) entry which is preliminary data.</text>
</comment>
<feature type="transmembrane region" description="Helical" evidence="8">
    <location>
        <begin position="317"/>
        <end position="342"/>
    </location>
</feature>
<accession>A0A553NZC4</accession>
<feature type="transmembrane region" description="Helical" evidence="8">
    <location>
        <begin position="208"/>
        <end position="226"/>
    </location>
</feature>
<dbReference type="PANTHER" id="PTHR10231">
    <property type="entry name" value="NUCLEOTIDE-SUGAR TRANSMEMBRANE TRANSPORTER"/>
    <property type="match status" value="1"/>
</dbReference>
<feature type="transmembrane region" description="Helical" evidence="8">
    <location>
        <begin position="349"/>
        <end position="366"/>
    </location>
</feature>
<evidence type="ECO:0000256" key="3">
    <source>
        <dbReference type="ARBA" id="ARBA00022597"/>
    </source>
</evidence>
<dbReference type="GO" id="GO:0015165">
    <property type="term" value="F:pyrimidine nucleotide-sugar transmembrane transporter activity"/>
    <property type="evidence" value="ECO:0007669"/>
    <property type="project" value="InterPro"/>
</dbReference>
<keyword evidence="3" id="KW-0762">Sugar transport</keyword>
<dbReference type="GO" id="GO:0000139">
    <property type="term" value="C:Golgi membrane"/>
    <property type="evidence" value="ECO:0007669"/>
    <property type="project" value="InterPro"/>
</dbReference>
<comment type="similarity">
    <text evidence="2">Belongs to the nucleotide-sugar transporter family. SLC35A subfamily.</text>
</comment>
<evidence type="ECO:0000256" key="5">
    <source>
        <dbReference type="ARBA" id="ARBA00022989"/>
    </source>
</evidence>
<name>A0A553NZC4_TIGCA</name>
<dbReference type="AlphaFoldDB" id="A0A553NZC4"/>
<dbReference type="InterPro" id="IPR007271">
    <property type="entry name" value="Nuc_sug_transpt"/>
</dbReference>
<keyword evidence="6 8" id="KW-0472">Membrane</keyword>
<feature type="transmembrane region" description="Helical" evidence="8">
    <location>
        <begin position="114"/>
        <end position="136"/>
    </location>
</feature>
<keyword evidence="3" id="KW-0813">Transport</keyword>
<proteinExistence type="inferred from homology"/>
<reference evidence="9 10" key="1">
    <citation type="journal article" date="2018" name="Nat. Ecol. Evol.">
        <title>Genomic signatures of mitonuclear coevolution across populations of Tigriopus californicus.</title>
        <authorList>
            <person name="Barreto F.S."/>
            <person name="Watson E.T."/>
            <person name="Lima T.G."/>
            <person name="Willett C.S."/>
            <person name="Edmands S."/>
            <person name="Li W."/>
            <person name="Burton R.S."/>
        </authorList>
    </citation>
    <scope>NUCLEOTIDE SEQUENCE [LARGE SCALE GENOMIC DNA]</scope>
    <source>
        <strain evidence="9 10">San Diego</strain>
    </source>
</reference>
<evidence type="ECO:0000313" key="10">
    <source>
        <dbReference type="Proteomes" id="UP000318571"/>
    </source>
</evidence>
<evidence type="ECO:0000256" key="1">
    <source>
        <dbReference type="ARBA" id="ARBA00004141"/>
    </source>
</evidence>
<evidence type="ECO:0000313" key="9">
    <source>
        <dbReference type="EMBL" id="TRY70775.1"/>
    </source>
</evidence>
<feature type="region of interest" description="Disordered" evidence="7">
    <location>
        <begin position="1"/>
        <end position="58"/>
    </location>
</feature>
<keyword evidence="5 8" id="KW-1133">Transmembrane helix</keyword>
<dbReference type="OrthoDB" id="419167at2759"/>
<sequence length="402" mass="44965">MHRRTPTHSSSEEDTKLDLKKRTDVENRNAKVRKRQGLNMEQKKSAEEDLVPMEDSDPLLPNVQNDVKGVMQSMSRQPMKRLTLLTIGIVFCQIFCEIAKQVSNYSIKYYNEGIYPLPQTAIVVLVEVIKLLVTIIRAKGSIPSLSITSLKSSLRFLLPGMLYALNNNIYFFGLTMVPPPIWLILCSMRTAITASIYKFFLKRPLTSWQFIGALLIVMSIVIAKIPDILGKSLVVNSVPLLAIGLAMIASTNSVCAAVYTESLFKSGGGIKGESFLDQQFWLYSYGIIISIVVHIIPNPYYGISQYLRDVERMSGAVFSFFLVALLVSSIGGLVVASILKYLDNIVKEYSGSVANVLTAIVCAYLFPDKFEFNIFIVISLICLFVGIYLYENMKAEPSNNYH</sequence>
<organism evidence="9 10">
    <name type="scientific">Tigriopus californicus</name>
    <name type="common">Marine copepod</name>
    <dbReference type="NCBI Taxonomy" id="6832"/>
    <lineage>
        <taxon>Eukaryota</taxon>
        <taxon>Metazoa</taxon>
        <taxon>Ecdysozoa</taxon>
        <taxon>Arthropoda</taxon>
        <taxon>Crustacea</taxon>
        <taxon>Multicrustacea</taxon>
        <taxon>Hexanauplia</taxon>
        <taxon>Copepoda</taxon>
        <taxon>Harpacticoida</taxon>
        <taxon>Harpacticidae</taxon>
        <taxon>Tigriopus</taxon>
    </lineage>
</organism>
<dbReference type="InterPro" id="IPR037185">
    <property type="entry name" value="EmrE-like"/>
</dbReference>
<feature type="compositionally biased region" description="Basic and acidic residues" evidence="7">
    <location>
        <begin position="10"/>
        <end position="29"/>
    </location>
</feature>
<evidence type="ECO:0000256" key="7">
    <source>
        <dbReference type="SAM" id="MobiDB-lite"/>
    </source>
</evidence>
<dbReference type="OMA" id="YHLSATC"/>
<dbReference type="EMBL" id="VCGU01000009">
    <property type="protein sequence ID" value="TRY70775.1"/>
    <property type="molecule type" value="Genomic_DNA"/>
</dbReference>
<evidence type="ECO:0000256" key="2">
    <source>
        <dbReference type="ARBA" id="ARBA00009976"/>
    </source>
</evidence>
<evidence type="ECO:0000256" key="4">
    <source>
        <dbReference type="ARBA" id="ARBA00022692"/>
    </source>
</evidence>
<gene>
    <name evidence="9" type="ORF">TCAL_08247</name>
</gene>
<keyword evidence="4 8" id="KW-0812">Transmembrane</keyword>
<feature type="transmembrane region" description="Helical" evidence="8">
    <location>
        <begin position="82"/>
        <end position="102"/>
    </location>
</feature>
<dbReference type="Proteomes" id="UP000318571">
    <property type="component" value="Chromosome 9"/>
</dbReference>
<dbReference type="STRING" id="6832.A0A553NZC4"/>
<comment type="subcellular location">
    <subcellularLocation>
        <location evidence="1">Membrane</location>
        <topology evidence="1">Multi-pass membrane protein</topology>
    </subcellularLocation>
</comment>
<dbReference type="SUPFAM" id="SSF103481">
    <property type="entry name" value="Multidrug resistance efflux transporter EmrE"/>
    <property type="match status" value="1"/>
</dbReference>
<protein>
    <recommendedName>
        <fullName evidence="11">Sugar phosphate transporter domain-containing protein</fullName>
    </recommendedName>
</protein>
<keyword evidence="10" id="KW-1185">Reference proteome</keyword>
<feature type="transmembrane region" description="Helical" evidence="8">
    <location>
        <begin position="372"/>
        <end position="390"/>
    </location>
</feature>